<dbReference type="Pfam" id="PF00383">
    <property type="entry name" value="dCMP_cyt_deam_1"/>
    <property type="match status" value="1"/>
</dbReference>
<dbReference type="InterPro" id="IPR024072">
    <property type="entry name" value="DHFR-like_dom_sf"/>
</dbReference>
<dbReference type="Pfam" id="PF01872">
    <property type="entry name" value="RibD_C"/>
    <property type="match status" value="1"/>
</dbReference>
<evidence type="ECO:0000256" key="7">
    <source>
        <dbReference type="ARBA" id="ARBA00022723"/>
    </source>
</evidence>
<comment type="similarity">
    <text evidence="4 12">In the N-terminal section; belongs to the cytidine and deoxycytidylate deaminase family.</text>
</comment>
<evidence type="ECO:0000256" key="12">
    <source>
        <dbReference type="PIRNR" id="PIRNR006769"/>
    </source>
</evidence>
<dbReference type="SUPFAM" id="SSF53597">
    <property type="entry name" value="Dihydrofolate reductase-like"/>
    <property type="match status" value="1"/>
</dbReference>
<comment type="cofactor">
    <cofactor evidence="12">
        <name>Zn(2+)</name>
        <dbReference type="ChEBI" id="CHEBI:29105"/>
    </cofactor>
    <text evidence="12">Binds 1 zinc ion.</text>
</comment>
<dbReference type="PANTHER" id="PTHR38011">
    <property type="entry name" value="DIHYDROFOLATE REDUCTASE FAMILY PROTEIN (AFU_ORTHOLOGUE AFUA_8G06820)"/>
    <property type="match status" value="1"/>
</dbReference>
<dbReference type="EMBL" id="BPFH01000001">
    <property type="protein sequence ID" value="GIT93936.1"/>
    <property type="molecule type" value="Genomic_DNA"/>
</dbReference>
<proteinExistence type="inferred from homology"/>
<keyword evidence="12" id="KW-0378">Hydrolase</keyword>
<dbReference type="PIRSF" id="PIRSF006769">
    <property type="entry name" value="RibD"/>
    <property type="match status" value="1"/>
</dbReference>
<dbReference type="EC" id="3.5.4.26" evidence="12"/>
<keyword evidence="7 12" id="KW-0479">Metal-binding</keyword>
<evidence type="ECO:0000256" key="3">
    <source>
        <dbReference type="ARBA" id="ARBA00004910"/>
    </source>
</evidence>
<comment type="similarity">
    <text evidence="5 12">In the C-terminal section; belongs to the HTP reductase family.</text>
</comment>
<dbReference type="InterPro" id="IPR016193">
    <property type="entry name" value="Cytidine_deaminase-like"/>
</dbReference>
<dbReference type="InterPro" id="IPR002734">
    <property type="entry name" value="RibDG_C"/>
</dbReference>
<dbReference type="InterPro" id="IPR016192">
    <property type="entry name" value="APOBEC/CMP_deaminase_Zn-bd"/>
</dbReference>
<evidence type="ECO:0000256" key="11">
    <source>
        <dbReference type="ARBA" id="ARBA00023268"/>
    </source>
</evidence>
<feature type="domain" description="CMP/dCMP-type deaminase" evidence="13">
    <location>
        <begin position="1"/>
        <end position="117"/>
    </location>
</feature>
<dbReference type="EC" id="1.1.1.193" evidence="12"/>
<dbReference type="Proteomes" id="UP000786693">
    <property type="component" value="Unassembled WGS sequence"/>
</dbReference>
<keyword evidence="10 12" id="KW-0560">Oxidoreductase</keyword>
<evidence type="ECO:0000256" key="5">
    <source>
        <dbReference type="ARBA" id="ARBA00007417"/>
    </source>
</evidence>
<dbReference type="NCBIfam" id="TIGR00227">
    <property type="entry name" value="ribD_Cterm"/>
    <property type="match status" value="1"/>
</dbReference>
<dbReference type="InterPro" id="IPR002125">
    <property type="entry name" value="CMP_dCMP_dom"/>
</dbReference>
<evidence type="ECO:0000256" key="1">
    <source>
        <dbReference type="ARBA" id="ARBA00002151"/>
    </source>
</evidence>
<dbReference type="PROSITE" id="PS00903">
    <property type="entry name" value="CYT_DCMP_DEAMINASES_1"/>
    <property type="match status" value="1"/>
</dbReference>
<dbReference type="InterPro" id="IPR011549">
    <property type="entry name" value="RibD_C"/>
</dbReference>
<organism evidence="14 15">
    <name type="scientific">Jannaschia pagri</name>
    <dbReference type="NCBI Taxonomy" id="2829797"/>
    <lineage>
        <taxon>Bacteria</taxon>
        <taxon>Pseudomonadati</taxon>
        <taxon>Pseudomonadota</taxon>
        <taxon>Alphaproteobacteria</taxon>
        <taxon>Rhodobacterales</taxon>
        <taxon>Roseobacteraceae</taxon>
        <taxon>Jannaschia</taxon>
    </lineage>
</organism>
<comment type="catalytic activity">
    <reaction evidence="12">
        <text>5-amino-6-(5-phospho-D-ribitylamino)uracil + NADP(+) = 5-amino-6-(5-phospho-D-ribosylamino)uracil + NADPH + H(+)</text>
        <dbReference type="Rhea" id="RHEA:17845"/>
        <dbReference type="ChEBI" id="CHEBI:15378"/>
        <dbReference type="ChEBI" id="CHEBI:57783"/>
        <dbReference type="ChEBI" id="CHEBI:58349"/>
        <dbReference type="ChEBI" id="CHEBI:58421"/>
        <dbReference type="ChEBI" id="CHEBI:58453"/>
        <dbReference type="EC" id="1.1.1.193"/>
    </reaction>
</comment>
<dbReference type="InterPro" id="IPR004794">
    <property type="entry name" value="Eubact_RibD"/>
</dbReference>
<protein>
    <recommendedName>
        <fullName evidence="12">Riboflavin biosynthesis protein RibD</fullName>
    </recommendedName>
    <domain>
        <recommendedName>
            <fullName evidence="12">Diaminohydroxyphosphoribosylaminopyrimidine deaminase</fullName>
            <shortName evidence="12">DRAP deaminase</shortName>
            <ecNumber evidence="12">3.5.4.26</ecNumber>
        </recommendedName>
        <alternativeName>
            <fullName evidence="12">Riboflavin-specific deaminase</fullName>
        </alternativeName>
    </domain>
    <domain>
        <recommendedName>
            <fullName evidence="12">5-amino-6-(5-phosphoribosylamino)uracil reductase</fullName>
            <ecNumber evidence="12">1.1.1.193</ecNumber>
        </recommendedName>
        <alternativeName>
            <fullName evidence="12">HTP reductase</fullName>
        </alternativeName>
    </domain>
</protein>
<dbReference type="Gene3D" id="3.40.140.10">
    <property type="entry name" value="Cytidine Deaminase, domain 2"/>
    <property type="match status" value="1"/>
</dbReference>
<evidence type="ECO:0000256" key="6">
    <source>
        <dbReference type="ARBA" id="ARBA00022619"/>
    </source>
</evidence>
<evidence type="ECO:0000256" key="2">
    <source>
        <dbReference type="ARBA" id="ARBA00004882"/>
    </source>
</evidence>
<evidence type="ECO:0000256" key="10">
    <source>
        <dbReference type="ARBA" id="ARBA00023002"/>
    </source>
</evidence>
<keyword evidence="6 12" id="KW-0686">Riboflavin biosynthesis</keyword>
<keyword evidence="15" id="KW-1185">Reference proteome</keyword>
<keyword evidence="8 12" id="KW-0862">Zinc</keyword>
<dbReference type="InterPro" id="IPR050765">
    <property type="entry name" value="Riboflavin_Biosynth_HTPR"/>
</dbReference>
<keyword evidence="9 12" id="KW-0521">NADP</keyword>
<comment type="pathway">
    <text evidence="2 12">Cofactor biosynthesis; riboflavin biosynthesis; 5-amino-6-(D-ribitylamino)uracil from GTP: step 2/4.</text>
</comment>
<evidence type="ECO:0000313" key="14">
    <source>
        <dbReference type="EMBL" id="GIT93936.1"/>
    </source>
</evidence>
<evidence type="ECO:0000256" key="4">
    <source>
        <dbReference type="ARBA" id="ARBA00005259"/>
    </source>
</evidence>
<comment type="function">
    <text evidence="1 12">Converts 2,5-diamino-6-(ribosylamino)-4(3h)-pyrimidinone 5'-phosphate into 5-amino-6-(ribosylamino)-2,4(1h,3h)-pyrimidinedione 5'-phosphate.</text>
</comment>
<evidence type="ECO:0000256" key="9">
    <source>
        <dbReference type="ARBA" id="ARBA00022857"/>
    </source>
</evidence>
<gene>
    <name evidence="14" type="ORF">JANAI62_05590</name>
</gene>
<name>A0ABQ4NHN2_9RHOB</name>
<sequence>MDAALALAARGLGRTWPNPTVGCIIVAEGRMVGRARTADGGRPHAEPQALAQAGDHARGATAYVTLEPCAHHGQTPPCAEALIAAGVARVVVAQQDPDPRVDGGGLAALRQAGIAVTTGVCVDQAQRLQAGFLTRQRLGRPLVTLKLATTLDGRIATANGESQWITGPTARAHVHGQRAQHDAVLVGAGTARTDDPRLTVRGLGPRPQPVRLVLSRRLDVPTDSALTRSTDTAPVWMLHGPDAPEDKRRVLTEAGARLLVVRTRQGGQLDLEDALRLLGDMGLTRVYCEGGGTLAAALLSADLVDRLDCYTAGAAIGAEGRPALGAMGLAHLSEAPRLRLSDSRSLGGDVLHRWTRPETSA</sequence>
<dbReference type="PROSITE" id="PS51747">
    <property type="entry name" value="CYT_DCMP_DEAMINASES_2"/>
    <property type="match status" value="1"/>
</dbReference>
<comment type="pathway">
    <text evidence="3 12">Cofactor biosynthesis; riboflavin biosynthesis; 5-amino-6-(D-ribitylamino)uracil from GTP: step 3/4.</text>
</comment>
<dbReference type="PANTHER" id="PTHR38011:SF7">
    <property type="entry name" value="2,5-DIAMINO-6-RIBOSYLAMINO-4(3H)-PYRIMIDINONE 5'-PHOSPHATE REDUCTASE"/>
    <property type="match status" value="1"/>
</dbReference>
<dbReference type="Gene3D" id="3.40.430.10">
    <property type="entry name" value="Dihydrofolate Reductase, subunit A"/>
    <property type="match status" value="1"/>
</dbReference>
<comment type="caution">
    <text evidence="14">The sequence shown here is derived from an EMBL/GenBank/DDBJ whole genome shotgun (WGS) entry which is preliminary data.</text>
</comment>
<evidence type="ECO:0000259" key="13">
    <source>
        <dbReference type="PROSITE" id="PS51747"/>
    </source>
</evidence>
<evidence type="ECO:0000256" key="8">
    <source>
        <dbReference type="ARBA" id="ARBA00022833"/>
    </source>
</evidence>
<comment type="catalytic activity">
    <reaction evidence="12">
        <text>2,5-diamino-6-hydroxy-4-(5-phosphoribosylamino)-pyrimidine + H2O + H(+) = 5-amino-6-(5-phospho-D-ribosylamino)uracil + NH4(+)</text>
        <dbReference type="Rhea" id="RHEA:21868"/>
        <dbReference type="ChEBI" id="CHEBI:15377"/>
        <dbReference type="ChEBI" id="CHEBI:15378"/>
        <dbReference type="ChEBI" id="CHEBI:28938"/>
        <dbReference type="ChEBI" id="CHEBI:58453"/>
        <dbReference type="ChEBI" id="CHEBI:58614"/>
        <dbReference type="EC" id="3.5.4.26"/>
    </reaction>
</comment>
<keyword evidence="11" id="KW-0511">Multifunctional enzyme</keyword>
<accession>A0ABQ4NHN2</accession>
<evidence type="ECO:0000313" key="15">
    <source>
        <dbReference type="Proteomes" id="UP000786693"/>
    </source>
</evidence>
<dbReference type="SUPFAM" id="SSF53927">
    <property type="entry name" value="Cytidine deaminase-like"/>
    <property type="match status" value="1"/>
</dbReference>
<reference evidence="14 15" key="1">
    <citation type="submission" date="2021-05" db="EMBL/GenBank/DDBJ databases">
        <title>Bacteria Genome sequencing.</title>
        <authorList>
            <person name="Takabe Y."/>
            <person name="Nakajima Y."/>
            <person name="Suzuki S."/>
            <person name="Shiozaki T."/>
        </authorList>
    </citation>
    <scope>NUCLEOTIDE SEQUENCE [LARGE SCALE GENOMIC DNA]</scope>
    <source>
        <strain evidence="14 15">AI_62</strain>
    </source>
</reference>
<dbReference type="NCBIfam" id="TIGR00326">
    <property type="entry name" value="eubact_ribD"/>
    <property type="match status" value="1"/>
</dbReference>